<dbReference type="PANTHER" id="PTHR22572">
    <property type="entry name" value="SUGAR-1-PHOSPHATE GUANYL TRANSFERASE"/>
    <property type="match status" value="1"/>
</dbReference>
<evidence type="ECO:0008006" key="6">
    <source>
        <dbReference type="Google" id="ProtNLM"/>
    </source>
</evidence>
<dbReference type="Gene3D" id="3.30.310.50">
    <property type="entry name" value="Alpha-D-phosphohexomutase, C-terminal domain"/>
    <property type="match status" value="1"/>
</dbReference>
<evidence type="ECO:0000259" key="3">
    <source>
        <dbReference type="Pfam" id="PF02878"/>
    </source>
</evidence>
<evidence type="ECO:0000259" key="2">
    <source>
        <dbReference type="Pfam" id="PF00483"/>
    </source>
</evidence>
<dbReference type="STRING" id="284581.AMD01_14400"/>
<reference evidence="5" key="1">
    <citation type="submission" date="2015-08" db="EMBL/GenBank/DDBJ databases">
        <title>Fjat-14210 dsm16467.</title>
        <authorList>
            <person name="Liu B."/>
            <person name="Wang J."/>
            <person name="Zhu Y."/>
            <person name="Liu G."/>
            <person name="Chen Q."/>
            <person name="Chen Z."/>
            <person name="Lan J."/>
            <person name="Che J."/>
            <person name="Ge C."/>
            <person name="Shi H."/>
            <person name="Pan Z."/>
            <person name="Liu X."/>
        </authorList>
    </citation>
    <scope>NUCLEOTIDE SEQUENCE [LARGE SCALE GENOMIC DNA]</scope>
    <source>
        <strain evidence="5">DSM 16467</strain>
    </source>
</reference>
<organism evidence="4 5">
    <name type="scientific">Priestia koreensis</name>
    <dbReference type="NCBI Taxonomy" id="284581"/>
    <lineage>
        <taxon>Bacteria</taxon>
        <taxon>Bacillati</taxon>
        <taxon>Bacillota</taxon>
        <taxon>Bacilli</taxon>
        <taxon>Bacillales</taxon>
        <taxon>Bacillaceae</taxon>
        <taxon>Priestia</taxon>
    </lineage>
</organism>
<proteinExistence type="inferred from homology"/>
<dbReference type="SUPFAM" id="SSF53738">
    <property type="entry name" value="Phosphoglucomutase, first 3 domains"/>
    <property type="match status" value="1"/>
</dbReference>
<evidence type="ECO:0000313" key="4">
    <source>
        <dbReference type="EMBL" id="KOO43916.1"/>
    </source>
</evidence>
<dbReference type="InterPro" id="IPR005835">
    <property type="entry name" value="NTP_transferase_dom"/>
</dbReference>
<dbReference type="Pfam" id="PF00483">
    <property type="entry name" value="NTP_transferase"/>
    <property type="match status" value="1"/>
</dbReference>
<dbReference type="AlphaFoldDB" id="A0A0M0KYL8"/>
<dbReference type="CDD" id="cd04181">
    <property type="entry name" value="NTP_transferase"/>
    <property type="match status" value="1"/>
</dbReference>
<feature type="domain" description="Alpha-D-phosphohexomutase alpha/beta/alpha" evidence="3">
    <location>
        <begin position="358"/>
        <end position="467"/>
    </location>
</feature>
<dbReference type="Proteomes" id="UP000037558">
    <property type="component" value="Unassembled WGS sequence"/>
</dbReference>
<dbReference type="SUPFAM" id="SSF53448">
    <property type="entry name" value="Nucleotide-diphospho-sugar transferases"/>
    <property type="match status" value="1"/>
</dbReference>
<keyword evidence="5" id="KW-1185">Reference proteome</keyword>
<dbReference type="InterPro" id="IPR050486">
    <property type="entry name" value="Mannose-1P_guanyltransferase"/>
</dbReference>
<dbReference type="Gene3D" id="3.40.120.10">
    <property type="entry name" value="Alpha-D-Glucose-1,6-Bisphosphate, subunit A, domain 3"/>
    <property type="match status" value="1"/>
</dbReference>
<comment type="caution">
    <text evidence="4">The sequence shown here is derived from an EMBL/GenBank/DDBJ whole genome shotgun (WGS) entry which is preliminary data.</text>
</comment>
<dbReference type="Gene3D" id="2.160.10.10">
    <property type="entry name" value="Hexapeptide repeat proteins"/>
    <property type="match status" value="1"/>
</dbReference>
<dbReference type="Pfam" id="PF02878">
    <property type="entry name" value="PGM_PMM_I"/>
    <property type="match status" value="1"/>
</dbReference>
<comment type="similarity">
    <text evidence="1">Belongs to the phosphohexose mutase family.</text>
</comment>
<dbReference type="EMBL" id="LILC01000019">
    <property type="protein sequence ID" value="KOO43916.1"/>
    <property type="molecule type" value="Genomic_DNA"/>
</dbReference>
<evidence type="ECO:0000313" key="5">
    <source>
        <dbReference type="Proteomes" id="UP000037558"/>
    </source>
</evidence>
<dbReference type="GO" id="GO:0016868">
    <property type="term" value="F:intramolecular phosphotransferase activity"/>
    <property type="evidence" value="ECO:0007669"/>
    <property type="project" value="InterPro"/>
</dbReference>
<dbReference type="OrthoDB" id="9801899at2"/>
<dbReference type="SUPFAM" id="SSF51161">
    <property type="entry name" value="Trimeric LpxA-like enzymes"/>
    <property type="match status" value="1"/>
</dbReference>
<dbReference type="InterPro" id="IPR016055">
    <property type="entry name" value="A-D-PHexomutase_a/b/a-I/II/III"/>
</dbReference>
<name>A0A0M0KYL8_9BACI</name>
<dbReference type="InterPro" id="IPR011004">
    <property type="entry name" value="Trimer_LpxA-like_sf"/>
</dbReference>
<protein>
    <recommendedName>
        <fullName evidence="6">Mannose-1-phosphate guanylyltransferase</fullName>
    </recommendedName>
</protein>
<feature type="domain" description="Nucleotidyl transferase" evidence="2">
    <location>
        <begin position="2"/>
        <end position="231"/>
    </location>
</feature>
<dbReference type="InterPro" id="IPR036900">
    <property type="entry name" value="A-D-PHexomutase_C_sf"/>
</dbReference>
<accession>A0A0M0KYL8</accession>
<dbReference type="InterPro" id="IPR029044">
    <property type="entry name" value="Nucleotide-diphossugar_trans"/>
</dbReference>
<dbReference type="RefSeq" id="WP_053402119.1">
    <property type="nucleotide sequence ID" value="NZ_LILC01000019.1"/>
</dbReference>
<dbReference type="InterPro" id="IPR005844">
    <property type="entry name" value="A-D-PHexomutase_a/b/a-I"/>
</dbReference>
<dbReference type="Gene3D" id="3.90.550.10">
    <property type="entry name" value="Spore Coat Polysaccharide Biosynthesis Protein SpsA, Chain A"/>
    <property type="match status" value="1"/>
</dbReference>
<dbReference type="PATRIC" id="fig|284581.3.peg.3947"/>
<dbReference type="SUPFAM" id="SSF55957">
    <property type="entry name" value="Phosphoglucomutase, C-terminal domain"/>
    <property type="match status" value="1"/>
</dbReference>
<sequence>MKGVILAGGKGTRLYPLTKHVPKPMLSLLGKPVLEYTINLLKEYGVTDIVITLEYLPETVMTYFGNGEKWGVSIQYFIEEEPLGTAGSLSHLAHFLTEPFIVMSGDSITDLNLAEVMDFHSNHHGIMTMVTKEVENPFHYGVVICDGEGQVEKVIEKPKRHEVMSDRINTGIYILEPRALSYIQENHKVDFSLDVIPTLLAANESIFAYYTNPYWVDIGQVSHYKKAHWDVMKRHQSNYVRIEENVTIGEEVILIPPIYIAANTEIQERSVVGPYAVVGPNCRIGSDSTVQYSILLGQNDVQKESHLHSVMMHCGDHTLSTIKKSGEDGSPFTSSDGGKGLSRGEPLFSKGQMIKPLFQITSEFLMRLGQAFSSLYTAGATMYIACDGERDSFHIKELVAHSLQIQGYEIRDLHSLSVPCLQHMVMTTKASFGVHVSTSRHEVKMEYYQGNGELLESSLEWQLEQAFWANDRLYSSNRVGYKEQALFDREGYVDSLVYSFHIPKILSVNAFIVVSCPSYMRDVLLQICRDLRVECIHVAPSINDKEMSEMITKQKAFLGINISSNGDEFVLFDETGRKLTEMEMLSLYVLSECMVKNNEEIPLPVHAPSTFDQVIEHFRCTSLRTKKEKRDIIRARAPIQFQTDALYALCQLLELIAVKNSFLSELLADLPVVHMLQEHIECPWEVQGKVLRKLSEEAFDKELIDGIKIFHDDGSWTLILPDSYAPILTIYSHATNQQIAEQSLSYFIEKIKEYQRV</sequence>
<gene>
    <name evidence="4" type="ORF">AMD01_14400</name>
</gene>
<evidence type="ECO:0000256" key="1">
    <source>
        <dbReference type="ARBA" id="ARBA00010231"/>
    </source>
</evidence>
<dbReference type="GO" id="GO:0005975">
    <property type="term" value="P:carbohydrate metabolic process"/>
    <property type="evidence" value="ECO:0007669"/>
    <property type="project" value="InterPro"/>
</dbReference>